<keyword evidence="3" id="KW-1185">Reference proteome</keyword>
<evidence type="ECO:0000256" key="1">
    <source>
        <dbReference type="SAM" id="MobiDB-lite"/>
    </source>
</evidence>
<reference evidence="2" key="1">
    <citation type="submission" date="2023-10" db="EMBL/GenBank/DDBJ databases">
        <authorList>
            <person name="Chen Y."/>
            <person name="Shah S."/>
            <person name="Dougan E. K."/>
            <person name="Thang M."/>
            <person name="Chan C."/>
        </authorList>
    </citation>
    <scope>NUCLEOTIDE SEQUENCE [LARGE SCALE GENOMIC DNA]</scope>
</reference>
<gene>
    <name evidence="2" type="ORF">PCOR1329_LOCUS37214</name>
</gene>
<proteinExistence type="predicted"/>
<feature type="region of interest" description="Disordered" evidence="1">
    <location>
        <begin position="171"/>
        <end position="237"/>
    </location>
</feature>
<feature type="non-terminal residue" evidence="2">
    <location>
        <position position="279"/>
    </location>
</feature>
<dbReference type="Proteomes" id="UP001189429">
    <property type="component" value="Unassembled WGS sequence"/>
</dbReference>
<accession>A0ABN9TB69</accession>
<feature type="compositionally biased region" description="Low complexity" evidence="1">
    <location>
        <begin position="192"/>
        <end position="201"/>
    </location>
</feature>
<dbReference type="Gene3D" id="1.10.472.80">
    <property type="entry name" value="Ypt/Rab-GAP domain of gyp1p, domain 3"/>
    <property type="match status" value="1"/>
</dbReference>
<comment type="caution">
    <text evidence="2">The sequence shown here is derived from an EMBL/GenBank/DDBJ whole genome shotgun (WGS) entry which is preliminary data.</text>
</comment>
<organism evidence="2 3">
    <name type="scientific">Prorocentrum cordatum</name>
    <dbReference type="NCBI Taxonomy" id="2364126"/>
    <lineage>
        <taxon>Eukaryota</taxon>
        <taxon>Sar</taxon>
        <taxon>Alveolata</taxon>
        <taxon>Dinophyceae</taxon>
        <taxon>Prorocentrales</taxon>
        <taxon>Prorocentraceae</taxon>
        <taxon>Prorocentrum</taxon>
    </lineage>
</organism>
<protein>
    <submittedName>
        <fullName evidence="2">Uncharacterized protein</fullName>
    </submittedName>
</protein>
<name>A0ABN9TB69_9DINO</name>
<evidence type="ECO:0000313" key="3">
    <source>
        <dbReference type="Proteomes" id="UP001189429"/>
    </source>
</evidence>
<feature type="compositionally biased region" description="Acidic residues" evidence="1">
    <location>
        <begin position="202"/>
        <end position="226"/>
    </location>
</feature>
<dbReference type="EMBL" id="CAUYUJ010014515">
    <property type="protein sequence ID" value="CAK0842274.1"/>
    <property type="molecule type" value="Genomic_DNA"/>
</dbReference>
<sequence>MKVYARKYEFQLWRRYSRIKNGRRRRAKLAAVDAKVQEKLSARFSAPPAPAEVEREEERDEQAAMVRVLQSGFHPDLVFVAPGVGGDRRREAIRRVCGMNLESDADFWLLENLWKAMRGDPPPVPLVVGDAGYRAHAAAGFLEVPWDFTVPGLCDLLEEHLDDVRAGLRRRRAGAGDGPGPPPPPAEPLAEPPRLGAAGAEGWDDERLADDDAGASSTEEDSDSTDSSELAQRRGPSPDVAGVFQIIQMHDVQVKSVCTEWFVTWFAKALPSHTVLRVG</sequence>
<feature type="compositionally biased region" description="Pro residues" evidence="1">
    <location>
        <begin position="179"/>
        <end position="191"/>
    </location>
</feature>
<evidence type="ECO:0000313" key="2">
    <source>
        <dbReference type="EMBL" id="CAK0842274.1"/>
    </source>
</evidence>